<proteinExistence type="predicted"/>
<feature type="region of interest" description="Disordered" evidence="1">
    <location>
        <begin position="40"/>
        <end position="60"/>
    </location>
</feature>
<dbReference type="AlphaFoldDB" id="E0VJF7"/>
<evidence type="ECO:0000313" key="4">
    <source>
        <dbReference type="Proteomes" id="UP000009046"/>
    </source>
</evidence>
<keyword evidence="4" id="KW-1185">Reference proteome</keyword>
<dbReference type="CTD" id="8230786"/>
<dbReference type="EnsemblMetazoa" id="PHUM244280-RA">
    <property type="protein sequence ID" value="PHUM244280-PA"/>
    <property type="gene ID" value="PHUM244280"/>
</dbReference>
<dbReference type="RefSeq" id="XP_002426251.1">
    <property type="nucleotide sequence ID" value="XM_002426206.1"/>
</dbReference>
<dbReference type="EMBL" id="AAZO01002831">
    <property type="status" value="NOT_ANNOTATED_CDS"/>
    <property type="molecule type" value="Genomic_DNA"/>
</dbReference>
<dbReference type="EMBL" id="DS235222">
    <property type="protein sequence ID" value="EEB13513.1"/>
    <property type="molecule type" value="Genomic_DNA"/>
</dbReference>
<dbReference type="GeneID" id="8230786"/>
<evidence type="ECO:0000313" key="2">
    <source>
        <dbReference type="EMBL" id="EEB13513.1"/>
    </source>
</evidence>
<sequence length="592" mass="69473">MIDEDLTYNSTVEKYESSSNCGKTPKETGIICLPCSQVKRPSSWDDSDDDDDDDDDVDDFTTLPSKFTYNKNQSDYYIPHIKSFNTHENITEFKNSEIVINKKNSLSDRSNNDNNNKINEINRRQNPARIRRRNKCLNDGGSPTFGEGIKTRDFYNFKPDREPHGNSYENYSNSNKTKIYDSYNENVDVSPVKLQSEKNKYLINNNLFFEKTNKIKNGTRYDDDDDDDVARVNFDNNEKEMFMKTEYLKNPTFSFDYNNDLNRFKKFKKLPKIIENDEIKKKNDDLREKISYDDLIPNIRYGISGDDSNLKSFKDGKFKNFDDKNGGSKSERCSYVTREQPITYLTPKNVKTDINFDEQFNYNNNKKKCQTEFKSQEYPIKVQSLTNDNKTTEDDIRENLTIDLKSLTSEESSSPIKSKTDSFEMDEFQYLNMQSSNDYLPQSPPQLEIKEENYLKNFKGKVDEDDDDDGDYDDYVDEDDKNYSISERNYNDIIKNKKNIFSGSTLTPKENDKKIFFKYDKNKSEIIGNRSSMWKKISNGDNNHYNENGKFYKKNVQRDDDNVSSNENFIHIPHIDDFGEIIIIKFSILTYT</sequence>
<reference evidence="2" key="2">
    <citation type="submission" date="2007-04" db="EMBL/GenBank/DDBJ databases">
        <title>The genome of the human body louse.</title>
        <authorList>
            <consortium name="The Human Body Louse Genome Consortium"/>
            <person name="Kirkness E."/>
            <person name="Walenz B."/>
            <person name="Hass B."/>
            <person name="Bruggner R."/>
            <person name="Strausberg R."/>
        </authorList>
    </citation>
    <scope>NUCLEOTIDE SEQUENCE</scope>
    <source>
        <strain evidence="2">USDA</strain>
    </source>
</reference>
<organism>
    <name type="scientific">Pediculus humanus subsp. corporis</name>
    <name type="common">Body louse</name>
    <dbReference type="NCBI Taxonomy" id="121224"/>
    <lineage>
        <taxon>Eukaryota</taxon>
        <taxon>Metazoa</taxon>
        <taxon>Ecdysozoa</taxon>
        <taxon>Arthropoda</taxon>
        <taxon>Hexapoda</taxon>
        <taxon>Insecta</taxon>
        <taxon>Pterygota</taxon>
        <taxon>Neoptera</taxon>
        <taxon>Paraneoptera</taxon>
        <taxon>Psocodea</taxon>
        <taxon>Troctomorpha</taxon>
        <taxon>Phthiraptera</taxon>
        <taxon>Anoplura</taxon>
        <taxon>Pediculidae</taxon>
        <taxon>Pediculus</taxon>
    </lineage>
</organism>
<gene>
    <name evidence="3" type="primary">8230786</name>
    <name evidence="2" type="ORF">Phum_PHUM244280</name>
</gene>
<dbReference type="Proteomes" id="UP000009046">
    <property type="component" value="Unassembled WGS sequence"/>
</dbReference>
<dbReference type="HOGENOM" id="CLU_461026_0_0_1"/>
<feature type="compositionally biased region" description="Acidic residues" evidence="1">
    <location>
        <begin position="45"/>
        <end position="59"/>
    </location>
</feature>
<dbReference type="KEGG" id="phu:Phum_PHUM244280"/>
<reference evidence="2" key="1">
    <citation type="submission" date="2007-04" db="EMBL/GenBank/DDBJ databases">
        <title>Annotation of Pediculus humanus corporis strain USDA.</title>
        <authorList>
            <person name="Kirkness E."/>
            <person name="Hannick L."/>
            <person name="Hass B."/>
            <person name="Bruggner R."/>
            <person name="Lawson D."/>
            <person name="Bidwell S."/>
            <person name="Joardar V."/>
            <person name="Caler E."/>
            <person name="Walenz B."/>
            <person name="Inman J."/>
            <person name="Schobel S."/>
            <person name="Galinsky K."/>
            <person name="Amedeo P."/>
            <person name="Strausberg R."/>
        </authorList>
    </citation>
    <scope>NUCLEOTIDE SEQUENCE</scope>
    <source>
        <strain evidence="2">USDA</strain>
    </source>
</reference>
<dbReference type="VEuPathDB" id="VectorBase:PHUM244280"/>
<evidence type="ECO:0000256" key="1">
    <source>
        <dbReference type="SAM" id="MobiDB-lite"/>
    </source>
</evidence>
<evidence type="ECO:0000313" key="3">
    <source>
        <dbReference type="EnsemblMetazoa" id="PHUM244280-PA"/>
    </source>
</evidence>
<protein>
    <submittedName>
        <fullName evidence="2 3">Uncharacterized protein</fullName>
    </submittedName>
</protein>
<feature type="compositionally biased region" description="Acidic residues" evidence="1">
    <location>
        <begin position="463"/>
        <end position="479"/>
    </location>
</feature>
<reference evidence="3" key="3">
    <citation type="submission" date="2020-05" db="UniProtKB">
        <authorList>
            <consortium name="EnsemblMetazoa"/>
        </authorList>
    </citation>
    <scope>IDENTIFICATION</scope>
    <source>
        <strain evidence="3">USDA</strain>
    </source>
</reference>
<dbReference type="InParanoid" id="E0VJF7"/>
<name>E0VJF7_PEDHC</name>
<feature type="region of interest" description="Disordered" evidence="1">
    <location>
        <begin position="458"/>
        <end position="479"/>
    </location>
</feature>
<accession>E0VJF7</accession>